<feature type="compositionally biased region" description="Low complexity" evidence="1">
    <location>
        <begin position="608"/>
        <end position="621"/>
    </location>
</feature>
<feature type="compositionally biased region" description="Basic and acidic residues" evidence="1">
    <location>
        <begin position="514"/>
        <end position="526"/>
    </location>
</feature>
<dbReference type="Proteomes" id="UP000185491">
    <property type="component" value="Chromosome"/>
</dbReference>
<feature type="signal peptide" evidence="3">
    <location>
        <begin position="1"/>
        <end position="35"/>
    </location>
</feature>
<feature type="compositionally biased region" description="Basic and acidic residues" evidence="1">
    <location>
        <begin position="552"/>
        <end position="572"/>
    </location>
</feature>
<feature type="compositionally biased region" description="Basic residues" evidence="1">
    <location>
        <begin position="581"/>
        <end position="594"/>
    </location>
</feature>
<dbReference type="AlphaFoldDB" id="A0A1L7D5Z9"/>
<dbReference type="KEGG" id="cpho:CPHO_11520"/>
<evidence type="ECO:0000256" key="3">
    <source>
        <dbReference type="SAM" id="SignalP"/>
    </source>
</evidence>
<feature type="region of interest" description="Disordered" evidence="1">
    <location>
        <begin position="167"/>
        <end position="187"/>
    </location>
</feature>
<feature type="chain" id="PRO_5013063768" evidence="3">
    <location>
        <begin position="36"/>
        <end position="798"/>
    </location>
</feature>
<feature type="region of interest" description="Disordered" evidence="1">
    <location>
        <begin position="240"/>
        <end position="277"/>
    </location>
</feature>
<feature type="region of interest" description="Disordered" evidence="1">
    <location>
        <begin position="739"/>
        <end position="765"/>
    </location>
</feature>
<keyword evidence="5" id="KW-1185">Reference proteome</keyword>
<dbReference type="RefSeq" id="WP_075735975.1">
    <property type="nucleotide sequence ID" value="NZ_CP009249.1"/>
</dbReference>
<gene>
    <name evidence="4" type="ORF">CPHO_11520</name>
</gene>
<dbReference type="PROSITE" id="PS51257">
    <property type="entry name" value="PROKAR_LIPOPROTEIN"/>
    <property type="match status" value="1"/>
</dbReference>
<feature type="transmembrane region" description="Helical" evidence="2">
    <location>
        <begin position="774"/>
        <end position="794"/>
    </location>
</feature>
<keyword evidence="2" id="KW-0472">Membrane</keyword>
<evidence type="ECO:0000313" key="5">
    <source>
        <dbReference type="Proteomes" id="UP000185491"/>
    </source>
</evidence>
<dbReference type="OrthoDB" id="3820584at2"/>
<protein>
    <submittedName>
        <fullName evidence="4">Uncharacterized protein</fullName>
    </submittedName>
</protein>
<evidence type="ECO:0000256" key="2">
    <source>
        <dbReference type="SAM" id="Phobius"/>
    </source>
</evidence>
<feature type="region of interest" description="Disordered" evidence="1">
    <location>
        <begin position="552"/>
        <end position="651"/>
    </location>
</feature>
<feature type="region of interest" description="Disordered" evidence="1">
    <location>
        <begin position="504"/>
        <end position="531"/>
    </location>
</feature>
<organism evidence="4 5">
    <name type="scientific">Corynebacterium phocae</name>
    <dbReference type="NCBI Taxonomy" id="161895"/>
    <lineage>
        <taxon>Bacteria</taxon>
        <taxon>Bacillati</taxon>
        <taxon>Actinomycetota</taxon>
        <taxon>Actinomycetes</taxon>
        <taxon>Mycobacteriales</taxon>
        <taxon>Corynebacteriaceae</taxon>
        <taxon>Corynebacterium</taxon>
    </lineage>
</organism>
<name>A0A1L7D5Z9_9CORY</name>
<evidence type="ECO:0000256" key="1">
    <source>
        <dbReference type="SAM" id="MobiDB-lite"/>
    </source>
</evidence>
<proteinExistence type="predicted"/>
<evidence type="ECO:0000313" key="4">
    <source>
        <dbReference type="EMBL" id="APT93413.1"/>
    </source>
</evidence>
<dbReference type="STRING" id="161895.CPHO_11520"/>
<dbReference type="EMBL" id="CP009249">
    <property type="protein sequence ID" value="APT93413.1"/>
    <property type="molecule type" value="Genomic_DNA"/>
</dbReference>
<accession>A0A1L7D5Z9</accession>
<reference evidence="4 5" key="1">
    <citation type="submission" date="2014-08" db="EMBL/GenBank/DDBJ databases">
        <title>Complete genome sequence of Corynebacterium phocae M408/89/1(T)(=DSM 44612(T)), isolated from the common seal (Phoca vitulina).</title>
        <authorList>
            <person name="Ruckert C."/>
            <person name="Albersmeier A."/>
            <person name="Winkler A."/>
            <person name="Kalinowski J."/>
        </authorList>
    </citation>
    <scope>NUCLEOTIDE SEQUENCE [LARGE SCALE GENOMIC DNA]</scope>
    <source>
        <strain evidence="4 5">M408/89/1</strain>
    </source>
</reference>
<feature type="compositionally biased region" description="Polar residues" evidence="1">
    <location>
        <begin position="256"/>
        <end position="273"/>
    </location>
</feature>
<feature type="compositionally biased region" description="Polar residues" evidence="1">
    <location>
        <begin position="596"/>
        <end position="607"/>
    </location>
</feature>
<keyword evidence="3" id="KW-0732">Signal</keyword>
<keyword evidence="2" id="KW-1133">Transmembrane helix</keyword>
<keyword evidence="2" id="KW-0812">Transmembrane</keyword>
<sequence>MHIKNSFSRPLRSATAVALGSAVACWCAFPAVALATAPATTPAATTAAPIPATPAAPATTYSTADTAATDSAATPAPLVLNQAEVGSQPAEDTQTLNLVSALAAAQKEDELMSVDIGGANIKIQRDVESGGMVRLIGTGWINQEGKGSTVTIKVNHLVGDVVSQYKRGSEDTGNLSEDDVISHPKSGEKDPTIFWQFRANYDGTFDVQKRLPLHLEPGQMLKFNVASGLVEGDISRSSVTPSLRVEGQQWEEPENTKPTCVPSTTPPSATVSETPDADNRLHIEGRGFCNADGGGARVAIKLDEANVKHVQKFKVHDNPTIWQIVNADDTTGDFAVDVQLPDGTLDGPYGTQAPFEDGEHTVRILSGSLQEGDVKISLPIAPNRFPFVIGEYSPAGVPDPLSYEEDLVDSAKNGIKVDKQGTGVLVTVPDSKQGDWVYVNAYIEDGSPRIPWSDSWFQLDANGQVLLPETEDIPEGPLKVTVQGGNRGEFGKFLGWQNFEYAPKTQDDASDQGNTKDGDKTQDGDKKKKKLSEVGALEAEIKKMNSELKKLDKTVGGSKDKDAKNSTADREAATTGDSNKPPKKVVRRVVKRVTRGGSQNTSNSASRSNTGRSNTGQSSTGGSAGGASYDSKPTSKGKAPAKSYKEFNAQNSHKVSGSLKDETLTLKIPKLKTGQWANLWVYTTDPTAKPVDAGWVQVDKNGEVVLDTSGLPDGDYTIAATDAKDNLVGWLDLGLGAPQAEQEDPANASPSAPDEDPAAVDPARPSGQMTALDWWLIAGSAMVPLLTAGVLAAFRRKF</sequence>